<dbReference type="PANTHER" id="PTHR24099">
    <property type="entry name" value="E3 UBIQUITIN-PROTEIN LIGASE TRIM36-RELATED"/>
    <property type="match status" value="1"/>
</dbReference>
<reference evidence="18" key="1">
    <citation type="submission" date="2011-05" db="EMBL/GenBank/DDBJ databases">
        <authorList>
            <person name="Richards S.R."/>
            <person name="Qu J."/>
            <person name="Jiang H."/>
            <person name="Jhangiani S.N."/>
            <person name="Agravi P."/>
            <person name="Goodspeed R."/>
            <person name="Gross S."/>
            <person name="Mandapat C."/>
            <person name="Jackson L."/>
            <person name="Mathew T."/>
            <person name="Pu L."/>
            <person name="Thornton R."/>
            <person name="Saada N."/>
            <person name="Wilczek-Boney K.B."/>
            <person name="Lee S."/>
            <person name="Kovar C."/>
            <person name="Wu Y."/>
            <person name="Scherer S.E."/>
            <person name="Worley K.C."/>
            <person name="Muzny D.M."/>
            <person name="Gibbs R."/>
        </authorList>
    </citation>
    <scope>NUCLEOTIDE SEQUENCE</scope>
    <source>
        <strain evidence="18">Brora</strain>
    </source>
</reference>
<dbReference type="InterPro" id="IPR020635">
    <property type="entry name" value="Tyr_kinase_cat_dom"/>
</dbReference>
<feature type="compositionally biased region" description="Polar residues" evidence="12">
    <location>
        <begin position="2048"/>
        <end position="2058"/>
    </location>
</feature>
<dbReference type="InterPro" id="IPR011009">
    <property type="entry name" value="Kinase-like_dom_sf"/>
</dbReference>
<sequence length="3447" mass="388283">MVFGARMGTWIILLAIIVMTSANLNLFASLAEVKKLFGLPSELYYVREGVVNTYAMQFNVLVPSHINELHFVWQNLRQQPMSYSIGFTVSNSEALGRPQMNITRKGVVPSRLSVFRIFLPCSGQMTAEVEMKIQMNFSISANNVTVLNFKRKKVCLKDDFQPQNDSVVDDPSVYAAASTKIFYIVVGCSCSLIFFIATVFGFCYIKSNKARRNETLPDHRSSSTLCNQAHTFLRVETPTNATCSGTKPSYSSFRRVAPGQLINGFQSMELVDQLAEISIGRNKVSLKEILHEGTFGRIYNGILIDDIDMRTSQSVYVKTVSDQASQIQISLLVAEGMMMYGLSHRNIQSILAVSLEDRKQPLLIYPRAALGNLKRFLQKCKFSPEGHAHVISTREVVDMAIQITLGMQYLHRRKVIHRDLATRNCVLLLFRIDERLQVRIADNALARDLFPNDYHCLGDNENRPIKWLALECLISKQFYPASDVWAFGVTLWELMTLGQQPYIEIDPFEVVAFLKDGYRLSQPINCPDELDELIPPQLFGNQPRTRRFSASFSPNNCCTSPQSPMPFRISQIKHEEGMDIVNREVAHEREVRSAMQMSQSYEDLTLVETFPLESKRNGSELFASPVSAGCSLSPTRGRKLTFSPTLQQPSPTRRIFTSKRSISPITLRPSAFSAKRKCELDEKDNVFSPNKRFHSLTPDRGLSVHPLTHSLSSNSLDDTASPEQTVPHSTTVGTPESLHSNDSMCSIFKSTDQDMQLSEPPTPDTMNQHTELVIVVKNAGIGCELALVNMDAVVNINMGLLVVRIKRVKQETSKILGMKKKTRRRSKTRIHKPEPESKIKSTVVVTRPTDKERDDDDNKGKKWSNDKSHLDFQEELDLEKRRQQLQRELALEMQKERMAQEREKVIIQKTVSSSSSSSDSSSSSRSSSSSSSSDDNRVNSSSSDDSTDSNAKHKNKRERLKSGARRFVPPPKEEQTDKSGSAKKIKDKSEHPTSNKPKSQSRRASRSPITTSPKSKGPRTPSPPPKHRHKSPDTADKERSATGKSNDKYNRKKRSSSLANDDARKTTKRWSKSPPTPELRRSPTPAARDGGSGRKSRRGNRTPSPSSLRKTKKKSLTPDKNRKPVVNEKVEKKRTSVSKEKDVPAPREARSVRSYSPDRDRDRDQDRHHHARRSLSPREDVKKMEGFRDEKDKKRRLPLREGFYKKGRDRREPNKTRGNKNQDRREPHNLPPRERELGEADRKRNVDDASRRSSPFRRGAGSPTRHPASVEERDGIKRRQDRDRDEKPGSGNHREERRDDNSRNKRPHGEKEALEDERKGYQRDKAKQDGAQDSWEWNRGQGHNKSAHDGRRSTSREKRGDDVHRDHRRGFDERGLKDDVRREREERERERDLPAGNQVLPRGERRPKERLRDNLDKLEGGRRRMNLGKGPQMGGKEGLGGEKGGRRRWRSNRDGRRGRGKNRTARRLRADNPNLQPLNKEPQWKRRDEPLEPRKRPRGGGDRLSPPAKHGRNDPSPSLRAAAWTEMPIEEQRDPPHRERESQDWNAERKRNRENDKQEDEPPKDEGYRRREPRKRRRSRSRDDKRDEKRPRRDPSKEPSQPKANEEPPPKLEEGVVNEIKGGHEPVAASVDKEVDGLSDWSDDADEILNMEEEMEVKDSLVIEEEKECVEVKPERKNLLELIEESRGKKRSSSQEKEGRSRTRERQSYRSQPTSRNTSIERRSTEKCGLLKDLMTLFNKCFCFFRVSSSASRNRSIDRNAAPPPPKEEEILLLSDASVNKLEGSKEKESENILENDDYEAISDDDLETMIEEPEDEAAKLEREAKNGTVDSLEVDWSCLTARPKAKNEAAPGSALRRFSAVYLFSRIGILPQYGGKQLLDKIKAKCEEQLREEEEEERGNQTTGSEVENSSKLQLTFESSYSNSMLFAKIKDSEQKNSVLTDIGPYRRALCARRDLQLRKQLYKVTEKIPSVTPQSFDNEMYKLSVQLFKQRKIEQEKAIHIENPSTYLMVKTMNCSTTVHDDKQTEAKTNHIDIEAENLSAAGETASETNDANANGHQDPLIEEGTTTSRSSCRTSMPVTKDPRLDTNSAPFTIPAVFETCQNGNGWITTNAFNSHFHPQMPMTPGVPYAAKCAGPHRGQSPSRYSPSPHQSRGTSPNEATNTGAPPPPPPLPTSQHVVHLHVNPGEAISFQVGDQMQLIQGPATVRMVSNNTSPPIPMPVHVPPGHMVQQIVDENGTLRHVILSPQPPMSVPMGPTPYPPGPGPNTGPTSPHFYAYPHPYPHPPHPQYHPHPAGPPPPAHIQAQGVTQAMHGQVPPLSSHPCNSHHSQGPSPPPPIPQHKDERTQRQYMKMRKKLEARQKENSTTNISFSCNTHLTVPPPSSFPKKDNASKKYKDGNSSTTGSEENDETNKEQEEESKVLIELLSKVFPPKVSEVDARSAFLRWKPPDMSSEDENKKNDLSIRESDFTYDVLLSDHGKDSKYRVIYSGSALEYKLTDLKPATEYHVCLEAVMDELRGKISEAVVFKTKCCEPDIPGPPKVVNRTKTSLTLRWNPSADNGSKVINYILEYDEGRGDGKFVELLRTSSKQPKISKLNASTCYKFRVSAVNEIGRSKTSESYACMTSGSPPSQPIPPQLKEAHVTRLLVSWQKRPTDDEFTLQMEDEDSGHGFLPVYNGKETLCMCSNLLRNTEYKFRLCAINDEGASRWSDSVTYRTRPDRPGIPGKPVPKDLILLKIDPPKDNGGSDIQSYTLEIDSGNNFEPIYTGNETEYVCDHLLAGRTYRFRVRASSQGGLSEYSEVFAASTLAVCPGRCSVPRLHGKPKATTLNLKWNYPEDDGGSPITEFEIEMTNPDNTSRQVYRGRDLDCMIASLLPGRPYLFQVRAYNKVGFGPLSEPLEVVSGAGPPDRPCEPRVTFKSPHTATVSWDEPVNNGAAVTEFRLEWSTKDGEFQQLFQGYALNYEIKNLSPATQYNFRLRVMILVHIFMRNIKIKLCLMQAVNSAGSSALSEATSCATPASSPGAISTSSIKYTCTATSIDLTWREPASNGSNILSYNVDLSERHLLITEGDTPKCLIDNLTPETTYKIRIQAVSSVGVGPFSSLLKICTLSLPPAPPRLECMRIGHNSLVIKWGEGKNADFTHYTLEMENRAGNFVPVYQGGSLSQKISKLMETTEYRFRICAANDAGSGPYSDVVGFTTCKAPPPVPKPPRVTEVSETSCLVEWQQAKPVGDDVIIYQLQLLNLREQEFRLVYKGSELNKRLTGLEPKTEYNVRVGAIRQCRQESDSESAQVVEVAGAFSSSTTFVTPSLERLRIAQTKSHSAQTVERKPLTDQQWAVIDNIQDGRTLKRTQCKVFGRTCELTSCGVRVAKDFAGTDQDYQRHWPGLPAALARTSSGIGQDFQRHWPGLPAALARTSSGIGQDFQRHWPGLPAALARTSPARTRT</sequence>
<evidence type="ECO:0000313" key="18">
    <source>
        <dbReference type="Proteomes" id="UP000014500"/>
    </source>
</evidence>
<dbReference type="Pfam" id="PF07714">
    <property type="entry name" value="PK_Tyr_Ser-Thr"/>
    <property type="match status" value="1"/>
</dbReference>
<name>T1IZQ5_STRMM</name>
<feature type="region of interest" description="Disordered" evidence="12">
    <location>
        <begin position="907"/>
        <end position="1640"/>
    </location>
</feature>
<dbReference type="PROSITE" id="PS00109">
    <property type="entry name" value="PROTEIN_KINASE_TYR"/>
    <property type="match status" value="1"/>
</dbReference>
<dbReference type="CDD" id="cd00063">
    <property type="entry name" value="FN3"/>
    <property type="match status" value="9"/>
</dbReference>
<feature type="coiled-coil region" evidence="11">
    <location>
        <begin position="875"/>
        <end position="902"/>
    </location>
</feature>
<dbReference type="Gene3D" id="2.60.40.10">
    <property type="entry name" value="Immunoglobulins"/>
    <property type="match status" value="9"/>
</dbReference>
<feature type="domain" description="Fibronectin type-III" evidence="16">
    <location>
        <begin position="2537"/>
        <end position="2632"/>
    </location>
</feature>
<dbReference type="InterPro" id="IPR036116">
    <property type="entry name" value="FN3_sf"/>
</dbReference>
<dbReference type="GO" id="GO:0004714">
    <property type="term" value="F:transmembrane receptor protein tyrosine kinase activity"/>
    <property type="evidence" value="ECO:0007669"/>
    <property type="project" value="UniProtKB-EC"/>
</dbReference>
<feature type="domain" description="Fibronectin type-III" evidence="16">
    <location>
        <begin position="3208"/>
        <end position="3300"/>
    </location>
</feature>
<feature type="compositionally biased region" description="Basic residues" evidence="12">
    <location>
        <begin position="1458"/>
        <end position="1467"/>
    </location>
</feature>
<keyword evidence="4 13" id="KW-0812">Transmembrane</keyword>
<dbReference type="EC" id="2.7.10.1" evidence="2"/>
<dbReference type="eggNOG" id="KOG1024">
    <property type="taxonomic scope" value="Eukaryota"/>
</dbReference>
<feature type="compositionally biased region" description="Basic residues" evidence="12">
    <location>
        <begin position="818"/>
        <end position="830"/>
    </location>
</feature>
<feature type="domain" description="Fibronectin type-III" evidence="16">
    <location>
        <begin position="2719"/>
        <end position="2811"/>
    </location>
</feature>
<feature type="compositionally biased region" description="Basic and acidic residues" evidence="12">
    <location>
        <begin position="1031"/>
        <end position="1049"/>
    </location>
</feature>
<keyword evidence="3" id="KW-0808">Transferase</keyword>
<evidence type="ECO:0000256" key="5">
    <source>
        <dbReference type="ARBA" id="ARBA00022729"/>
    </source>
</evidence>
<evidence type="ECO:0000259" key="14">
    <source>
        <dbReference type="PROSITE" id="PS50011"/>
    </source>
</evidence>
<feature type="region of interest" description="Disordered" evidence="12">
    <location>
        <begin position="818"/>
        <end position="868"/>
    </location>
</feature>
<feature type="domain" description="Fibronectin type-III" evidence="16">
    <location>
        <begin position="2815"/>
        <end position="2909"/>
    </location>
</feature>
<dbReference type="HOGENOM" id="CLU_224894_0_0_1"/>
<protein>
    <recommendedName>
        <fullName evidence="2">receptor protein-tyrosine kinase</fullName>
        <ecNumber evidence="2">2.7.10.1</ecNumber>
    </recommendedName>
</protein>
<dbReference type="STRING" id="126957.T1IZQ5"/>
<dbReference type="Pfam" id="PF00041">
    <property type="entry name" value="fn3"/>
    <property type="match status" value="7"/>
</dbReference>
<feature type="compositionally biased region" description="Basic and acidic residues" evidence="12">
    <location>
        <begin position="1482"/>
        <end position="1494"/>
    </location>
</feature>
<feature type="region of interest" description="Disordered" evidence="12">
    <location>
        <begin position="2130"/>
        <end position="2179"/>
    </location>
</feature>
<dbReference type="SMART" id="SM00469">
    <property type="entry name" value="WIF"/>
    <property type="match status" value="1"/>
</dbReference>
<feature type="compositionally biased region" description="Polar residues" evidence="12">
    <location>
        <begin position="2142"/>
        <end position="2166"/>
    </location>
</feature>
<comment type="subcellular location">
    <subcellularLocation>
        <location evidence="1">Membrane</location>
        <topology evidence="1">Single-pass membrane protein</topology>
    </subcellularLocation>
</comment>
<feature type="region of interest" description="Disordered" evidence="12">
    <location>
        <begin position="2252"/>
        <end position="2419"/>
    </location>
</feature>
<dbReference type="PRINTS" id="PR00109">
    <property type="entry name" value="TYRKINASE"/>
</dbReference>
<evidence type="ECO:0000256" key="9">
    <source>
        <dbReference type="ARBA" id="ARBA00023170"/>
    </source>
</evidence>
<feature type="compositionally biased region" description="Basic and acidic residues" evidence="12">
    <location>
        <begin position="1402"/>
        <end position="1422"/>
    </location>
</feature>
<dbReference type="PROSITE" id="PS50814">
    <property type="entry name" value="WIF"/>
    <property type="match status" value="1"/>
</dbReference>
<feature type="compositionally biased region" description="Pro residues" evidence="12">
    <location>
        <begin position="2281"/>
        <end position="2302"/>
    </location>
</feature>
<evidence type="ECO:0000256" key="3">
    <source>
        <dbReference type="ARBA" id="ARBA00022679"/>
    </source>
</evidence>
<feature type="domain" description="Fibronectin type-III" evidence="16">
    <location>
        <begin position="2633"/>
        <end position="2718"/>
    </location>
</feature>
<feature type="transmembrane region" description="Helical" evidence="13">
    <location>
        <begin position="181"/>
        <end position="202"/>
    </location>
</feature>
<dbReference type="InterPro" id="IPR001245">
    <property type="entry name" value="Ser-Thr/Tyr_kinase_cat_dom"/>
</dbReference>
<accession>T1IZQ5</accession>
<proteinExistence type="predicted"/>
<evidence type="ECO:0000313" key="17">
    <source>
        <dbReference type="EnsemblMetazoa" id="SMAR006740-PA"/>
    </source>
</evidence>
<dbReference type="SUPFAM" id="SSF56112">
    <property type="entry name" value="Protein kinase-like (PK-like)"/>
    <property type="match status" value="1"/>
</dbReference>
<feature type="compositionally biased region" description="Basic and acidic residues" evidence="12">
    <location>
        <begin position="1116"/>
        <end position="1167"/>
    </location>
</feature>
<dbReference type="Gene3D" id="1.10.510.10">
    <property type="entry name" value="Transferase(Phosphotransferase) domain 1"/>
    <property type="match status" value="1"/>
</dbReference>
<dbReference type="EnsemblMetazoa" id="SMAR006740-RA">
    <property type="protein sequence ID" value="SMAR006740-PA"/>
    <property type="gene ID" value="SMAR006740"/>
</dbReference>
<evidence type="ECO:0000259" key="15">
    <source>
        <dbReference type="PROSITE" id="PS50814"/>
    </source>
</evidence>
<evidence type="ECO:0000256" key="10">
    <source>
        <dbReference type="ARBA" id="ARBA00023180"/>
    </source>
</evidence>
<evidence type="ECO:0000256" key="4">
    <source>
        <dbReference type="ARBA" id="ARBA00022692"/>
    </source>
</evidence>
<dbReference type="GO" id="GO:0016020">
    <property type="term" value="C:membrane"/>
    <property type="evidence" value="ECO:0007669"/>
    <property type="project" value="UniProtKB-SubCell"/>
</dbReference>
<dbReference type="Gene3D" id="3.30.200.20">
    <property type="entry name" value="Phosphorylase Kinase, domain 1"/>
    <property type="match status" value="1"/>
</dbReference>
<evidence type="ECO:0000256" key="6">
    <source>
        <dbReference type="ARBA" id="ARBA00022777"/>
    </source>
</evidence>
<keyword evidence="6" id="KW-0418">Kinase</keyword>
<keyword evidence="8 13" id="KW-0472">Membrane</keyword>
<feature type="region of interest" description="Disordered" evidence="12">
    <location>
        <begin position="1891"/>
        <end position="1912"/>
    </location>
</feature>
<dbReference type="SUPFAM" id="SSF49265">
    <property type="entry name" value="Fibronectin type III"/>
    <property type="match status" value="5"/>
</dbReference>
<evidence type="ECO:0000256" key="8">
    <source>
        <dbReference type="ARBA" id="ARBA00023136"/>
    </source>
</evidence>
<dbReference type="PANTHER" id="PTHR24099:SF11">
    <property type="entry name" value="FIBRONECTIN TYPE III DOMAIN-CONTAINING 3BA-RELATED"/>
    <property type="match status" value="1"/>
</dbReference>
<feature type="compositionally biased region" description="Low complexity" evidence="12">
    <location>
        <begin position="910"/>
        <end position="944"/>
    </location>
</feature>
<keyword evidence="10" id="KW-0325">Glycoprotein</keyword>
<feature type="compositionally biased region" description="Basic and acidic residues" evidence="12">
    <location>
        <begin position="1346"/>
        <end position="1393"/>
    </location>
</feature>
<feature type="compositionally biased region" description="Pro residues" evidence="12">
    <location>
        <begin position="2252"/>
        <end position="2268"/>
    </location>
</feature>
<feature type="compositionally biased region" description="Polar residues" evidence="12">
    <location>
        <begin position="1901"/>
        <end position="1912"/>
    </location>
</feature>
<feature type="compositionally biased region" description="Basic and acidic residues" evidence="12">
    <location>
        <begin position="848"/>
        <end position="868"/>
    </location>
</feature>
<feature type="compositionally biased region" description="Basic and acidic residues" evidence="12">
    <location>
        <begin position="1681"/>
        <end position="1708"/>
    </location>
</feature>
<organism evidence="17 18">
    <name type="scientific">Strigamia maritima</name>
    <name type="common">European centipede</name>
    <name type="synonym">Geophilus maritimus</name>
    <dbReference type="NCBI Taxonomy" id="126957"/>
    <lineage>
        <taxon>Eukaryota</taxon>
        <taxon>Metazoa</taxon>
        <taxon>Ecdysozoa</taxon>
        <taxon>Arthropoda</taxon>
        <taxon>Myriapoda</taxon>
        <taxon>Chilopoda</taxon>
        <taxon>Pleurostigmophora</taxon>
        <taxon>Geophilomorpha</taxon>
        <taxon>Linotaeniidae</taxon>
        <taxon>Strigamia</taxon>
    </lineage>
</organism>
<dbReference type="InterPro" id="IPR050617">
    <property type="entry name" value="E3_ligase_FN3/SPRY"/>
</dbReference>
<feature type="compositionally biased region" description="Basic and acidic residues" evidence="12">
    <location>
        <begin position="2387"/>
        <end position="2398"/>
    </location>
</feature>
<feature type="compositionally biased region" description="Polar residues" evidence="12">
    <location>
        <begin position="1709"/>
        <end position="1718"/>
    </location>
</feature>
<keyword evidence="9" id="KW-0675">Receptor</keyword>
<evidence type="ECO:0000256" key="2">
    <source>
        <dbReference type="ARBA" id="ARBA00011902"/>
    </source>
</evidence>
<dbReference type="Gene3D" id="2.60.40.2170">
    <property type="entry name" value="Wnt, WIF domain"/>
    <property type="match status" value="1"/>
</dbReference>
<feature type="region of interest" description="Disordered" evidence="12">
    <location>
        <begin position="697"/>
        <end position="741"/>
    </location>
</feature>
<dbReference type="EMBL" id="JH431723">
    <property type="status" value="NOT_ANNOTATED_CDS"/>
    <property type="molecule type" value="Genomic_DNA"/>
</dbReference>
<feature type="compositionally biased region" description="Basic and acidic residues" evidence="12">
    <location>
        <begin position="1581"/>
        <end position="1597"/>
    </location>
</feature>
<dbReference type="PROSITE" id="PS50853">
    <property type="entry name" value="FN3"/>
    <property type="match status" value="9"/>
</dbReference>
<feature type="domain" description="Protein kinase" evidence="14">
    <location>
        <begin position="284"/>
        <end position="604"/>
    </location>
</feature>
<feature type="domain" description="Fibronectin type-III" evidence="16">
    <location>
        <begin position="2429"/>
        <end position="2533"/>
    </location>
</feature>
<feature type="domain" description="Fibronectin type-III" evidence="16">
    <location>
        <begin position="3022"/>
        <end position="3115"/>
    </location>
</feature>
<feature type="compositionally biased region" description="Polar residues" evidence="12">
    <location>
        <begin position="2365"/>
        <end position="2378"/>
    </location>
</feature>
<evidence type="ECO:0000256" key="13">
    <source>
        <dbReference type="SAM" id="Phobius"/>
    </source>
</evidence>
<keyword evidence="11" id="KW-0175">Coiled coil</keyword>
<feature type="region of interest" description="Disordered" evidence="12">
    <location>
        <begin position="1681"/>
        <end position="1723"/>
    </location>
</feature>
<feature type="compositionally biased region" description="Basic and acidic residues" evidence="12">
    <location>
        <begin position="1176"/>
        <end position="1251"/>
    </location>
</feature>
<dbReference type="Pfam" id="PF02019">
    <property type="entry name" value="WIF"/>
    <property type="match status" value="1"/>
</dbReference>
<keyword evidence="7 13" id="KW-1133">Transmembrane helix</keyword>
<reference evidence="17" key="2">
    <citation type="submission" date="2015-02" db="UniProtKB">
        <authorList>
            <consortium name="EnsemblMetazoa"/>
        </authorList>
    </citation>
    <scope>IDENTIFICATION</scope>
</reference>
<evidence type="ECO:0000259" key="16">
    <source>
        <dbReference type="PROSITE" id="PS50853"/>
    </source>
</evidence>
<feature type="transmembrane region" description="Helical" evidence="13">
    <location>
        <begin position="12"/>
        <end position="31"/>
    </location>
</feature>
<dbReference type="Proteomes" id="UP000014500">
    <property type="component" value="Unassembled WGS sequence"/>
</dbReference>
<feature type="compositionally biased region" description="Basic and acidic residues" evidence="12">
    <location>
        <begin position="1530"/>
        <end position="1570"/>
    </location>
</feature>
<keyword evidence="18" id="KW-1185">Reference proteome</keyword>
<dbReference type="InterPro" id="IPR000719">
    <property type="entry name" value="Prot_kinase_dom"/>
</dbReference>
<evidence type="ECO:0000256" key="12">
    <source>
        <dbReference type="SAM" id="MobiDB-lite"/>
    </source>
</evidence>
<dbReference type="InterPro" id="IPR003306">
    <property type="entry name" value="WIF"/>
</dbReference>
<feature type="compositionally biased region" description="Basic residues" evidence="12">
    <location>
        <begin position="1571"/>
        <end position="1580"/>
    </location>
</feature>
<dbReference type="InterPro" id="IPR003961">
    <property type="entry name" value="FN3_dom"/>
</dbReference>
<feature type="compositionally biased region" description="Low complexity" evidence="12">
    <location>
        <begin position="2269"/>
        <end position="2280"/>
    </location>
</feature>
<dbReference type="InterPro" id="IPR008266">
    <property type="entry name" value="Tyr_kinase_AS"/>
</dbReference>
<evidence type="ECO:0000256" key="11">
    <source>
        <dbReference type="SAM" id="Coils"/>
    </source>
</evidence>
<dbReference type="PROSITE" id="PS50011">
    <property type="entry name" value="PROTEIN_KINASE_DOM"/>
    <property type="match status" value="1"/>
</dbReference>
<evidence type="ECO:0000256" key="7">
    <source>
        <dbReference type="ARBA" id="ARBA00022989"/>
    </source>
</evidence>
<dbReference type="GO" id="GO:0005524">
    <property type="term" value="F:ATP binding"/>
    <property type="evidence" value="ECO:0007669"/>
    <property type="project" value="InterPro"/>
</dbReference>
<dbReference type="InterPro" id="IPR038677">
    <property type="entry name" value="WIF_sf"/>
</dbReference>
<dbReference type="OMA" id="QDFQRHW"/>
<feature type="compositionally biased region" description="Low complexity" evidence="12">
    <location>
        <begin position="2068"/>
        <end position="2078"/>
    </location>
</feature>
<feature type="domain" description="WIF" evidence="15">
    <location>
        <begin position="26"/>
        <end position="155"/>
    </location>
</feature>
<feature type="compositionally biased region" description="Polar residues" evidence="12">
    <location>
        <begin position="709"/>
        <end position="741"/>
    </location>
</feature>
<feature type="domain" description="Fibronectin type-III" evidence="16">
    <location>
        <begin position="3116"/>
        <end position="3204"/>
    </location>
</feature>
<feature type="compositionally biased region" description="Basic residues" evidence="12">
    <location>
        <begin position="952"/>
        <end position="964"/>
    </location>
</feature>
<feature type="compositionally biased region" description="Basic and acidic residues" evidence="12">
    <location>
        <begin position="1268"/>
        <end position="1330"/>
    </location>
</feature>
<keyword evidence="5" id="KW-0732">Signal</keyword>
<feature type="compositionally biased region" description="Basic and acidic residues" evidence="12">
    <location>
        <begin position="1604"/>
        <end position="1614"/>
    </location>
</feature>
<feature type="domain" description="Fibronectin type-III" evidence="16">
    <location>
        <begin position="2911"/>
        <end position="3021"/>
    </location>
</feature>
<dbReference type="SMART" id="SM00219">
    <property type="entry name" value="TyrKc"/>
    <property type="match status" value="1"/>
</dbReference>
<evidence type="ECO:0000256" key="1">
    <source>
        <dbReference type="ARBA" id="ARBA00004167"/>
    </source>
</evidence>
<feature type="region of interest" description="Disordered" evidence="12">
    <location>
        <begin position="2046"/>
        <end position="2089"/>
    </location>
</feature>
<dbReference type="SMART" id="SM00060">
    <property type="entry name" value="FN3"/>
    <property type="match status" value="9"/>
</dbReference>
<dbReference type="InterPro" id="IPR013783">
    <property type="entry name" value="Ig-like_fold"/>
</dbReference>